<comment type="caution">
    <text evidence="4">The sequence shown here is derived from an EMBL/GenBank/DDBJ whole genome shotgun (WGS) entry which is preliminary data.</text>
</comment>
<evidence type="ECO:0000256" key="2">
    <source>
        <dbReference type="ARBA" id="ARBA00023002"/>
    </source>
</evidence>
<dbReference type="InterPro" id="IPR002347">
    <property type="entry name" value="SDR_fam"/>
</dbReference>
<feature type="domain" description="Ketoreductase" evidence="3">
    <location>
        <begin position="7"/>
        <end position="192"/>
    </location>
</feature>
<gene>
    <name evidence="4" type="ORF">GCM10009096_02430</name>
</gene>
<accession>A0ABN1A1L6</accession>
<evidence type="ECO:0000313" key="5">
    <source>
        <dbReference type="Proteomes" id="UP001500713"/>
    </source>
</evidence>
<dbReference type="PANTHER" id="PTHR42760:SF133">
    <property type="entry name" value="3-OXOACYL-[ACYL-CARRIER-PROTEIN] REDUCTASE"/>
    <property type="match status" value="1"/>
</dbReference>
<sequence length="252" mass="26289">MFDLSGHVSIVTGGNGGLGLAYCRGLVKAGAKVAIWGRNEQKNAAAVEELRSMGGDVEAYACDVTDEAAIAETFAKTLERFGKVDSCFANAGGGGFRGLSSQVGRQTWLDTIDLNLMSVVQTWGPVSDYMVANKIPGRLIVTSSIAAKVGSGGAAGYSTTKAAVIGLTQAIAMELGQAGIRVNAIMPGFIETEMSLDTSQQFQDAARRRSAIGRIGEFEDMEGIAVFLASRESDFMTGQGIVLDGGASIFPL</sequence>
<dbReference type="PRINTS" id="PR00081">
    <property type="entry name" value="GDHRDH"/>
</dbReference>
<protein>
    <submittedName>
        <fullName evidence="4">SDR family oxidoreductase</fullName>
    </submittedName>
</protein>
<name>A0ABN1A1L6_9SPHN</name>
<keyword evidence="5" id="KW-1185">Reference proteome</keyword>
<dbReference type="Gene3D" id="3.40.50.720">
    <property type="entry name" value="NAD(P)-binding Rossmann-like Domain"/>
    <property type="match status" value="1"/>
</dbReference>
<evidence type="ECO:0000259" key="3">
    <source>
        <dbReference type="SMART" id="SM00822"/>
    </source>
</evidence>
<dbReference type="InterPro" id="IPR057326">
    <property type="entry name" value="KR_dom"/>
</dbReference>
<dbReference type="Proteomes" id="UP001500713">
    <property type="component" value="Unassembled WGS sequence"/>
</dbReference>
<dbReference type="Pfam" id="PF13561">
    <property type="entry name" value="adh_short_C2"/>
    <property type="match status" value="1"/>
</dbReference>
<dbReference type="InterPro" id="IPR036291">
    <property type="entry name" value="NAD(P)-bd_dom_sf"/>
</dbReference>
<dbReference type="PROSITE" id="PS00061">
    <property type="entry name" value="ADH_SHORT"/>
    <property type="match status" value="1"/>
</dbReference>
<dbReference type="RefSeq" id="WP_229954203.1">
    <property type="nucleotide sequence ID" value="NZ_BAAAEM010000002.1"/>
</dbReference>
<organism evidence="4 5">
    <name type="scientific">Parasphingorhabdus litoris</name>
    <dbReference type="NCBI Taxonomy" id="394733"/>
    <lineage>
        <taxon>Bacteria</taxon>
        <taxon>Pseudomonadati</taxon>
        <taxon>Pseudomonadota</taxon>
        <taxon>Alphaproteobacteria</taxon>
        <taxon>Sphingomonadales</taxon>
        <taxon>Sphingomonadaceae</taxon>
        <taxon>Parasphingorhabdus</taxon>
    </lineage>
</organism>
<dbReference type="PRINTS" id="PR00080">
    <property type="entry name" value="SDRFAMILY"/>
</dbReference>
<keyword evidence="2" id="KW-0560">Oxidoreductase</keyword>
<dbReference type="SMART" id="SM00822">
    <property type="entry name" value="PKS_KR"/>
    <property type="match status" value="1"/>
</dbReference>
<dbReference type="SUPFAM" id="SSF51735">
    <property type="entry name" value="NAD(P)-binding Rossmann-fold domains"/>
    <property type="match status" value="1"/>
</dbReference>
<dbReference type="PANTHER" id="PTHR42760">
    <property type="entry name" value="SHORT-CHAIN DEHYDROGENASES/REDUCTASES FAMILY MEMBER"/>
    <property type="match status" value="1"/>
</dbReference>
<reference evidence="4 5" key="1">
    <citation type="journal article" date="2019" name="Int. J. Syst. Evol. Microbiol.">
        <title>The Global Catalogue of Microorganisms (GCM) 10K type strain sequencing project: providing services to taxonomists for standard genome sequencing and annotation.</title>
        <authorList>
            <consortium name="The Broad Institute Genomics Platform"/>
            <consortium name="The Broad Institute Genome Sequencing Center for Infectious Disease"/>
            <person name="Wu L."/>
            <person name="Ma J."/>
        </authorList>
    </citation>
    <scope>NUCLEOTIDE SEQUENCE [LARGE SCALE GENOMIC DNA]</scope>
    <source>
        <strain evidence="4 5">JCM 14162</strain>
    </source>
</reference>
<evidence type="ECO:0000256" key="1">
    <source>
        <dbReference type="ARBA" id="ARBA00006484"/>
    </source>
</evidence>
<dbReference type="InterPro" id="IPR020904">
    <property type="entry name" value="Sc_DH/Rdtase_CS"/>
</dbReference>
<comment type="similarity">
    <text evidence="1">Belongs to the short-chain dehydrogenases/reductases (SDR) family.</text>
</comment>
<proteinExistence type="inferred from homology"/>
<dbReference type="EMBL" id="BAAAEM010000002">
    <property type="protein sequence ID" value="GAA0465368.1"/>
    <property type="molecule type" value="Genomic_DNA"/>
</dbReference>
<evidence type="ECO:0000313" key="4">
    <source>
        <dbReference type="EMBL" id="GAA0465368.1"/>
    </source>
</evidence>